<dbReference type="Proteomes" id="UP001152321">
    <property type="component" value="Unassembled WGS sequence"/>
</dbReference>
<name>A0ABT6DLQ7_9BACT</name>
<dbReference type="Pfam" id="PF06742">
    <property type="entry name" value="DUF1214"/>
    <property type="match status" value="1"/>
</dbReference>
<accession>A0ABT6DLQ7</accession>
<dbReference type="InterPro" id="IPR010679">
    <property type="entry name" value="DUF1254"/>
</dbReference>
<dbReference type="InterPro" id="IPR010621">
    <property type="entry name" value="DUF1214"/>
</dbReference>
<dbReference type="SUPFAM" id="SSF160935">
    <property type="entry name" value="VPA0735-like"/>
    <property type="match status" value="1"/>
</dbReference>
<evidence type="ECO:0000313" key="4">
    <source>
        <dbReference type="Proteomes" id="UP001152321"/>
    </source>
</evidence>
<dbReference type="PANTHER" id="PTHR36509">
    <property type="entry name" value="BLL3101 PROTEIN"/>
    <property type="match status" value="1"/>
</dbReference>
<dbReference type="EMBL" id="JANRMI010000004">
    <property type="protein sequence ID" value="MDG0817814.1"/>
    <property type="molecule type" value="Genomic_DNA"/>
</dbReference>
<dbReference type="Gene3D" id="2.60.120.600">
    <property type="entry name" value="Domain of unknown function DUF1214, C-terminal domain"/>
    <property type="match status" value="1"/>
</dbReference>
<proteinExistence type="predicted"/>
<evidence type="ECO:0000313" key="3">
    <source>
        <dbReference type="EMBL" id="MDG0817814.1"/>
    </source>
</evidence>
<dbReference type="InterPro" id="IPR037049">
    <property type="entry name" value="DUF1214_C_sf"/>
</dbReference>
<dbReference type="RefSeq" id="WP_277579285.1">
    <property type="nucleotide sequence ID" value="NZ_JANRMI010000004.1"/>
</dbReference>
<organism evidence="3 4">
    <name type="scientific">Bdellovibrio svalbardensis</name>
    <dbReference type="NCBI Taxonomy" id="2972972"/>
    <lineage>
        <taxon>Bacteria</taxon>
        <taxon>Pseudomonadati</taxon>
        <taxon>Bdellovibrionota</taxon>
        <taxon>Bdellovibrionia</taxon>
        <taxon>Bdellovibrionales</taxon>
        <taxon>Pseudobdellovibrionaceae</taxon>
        <taxon>Bdellovibrio</taxon>
    </lineage>
</organism>
<evidence type="ECO:0000259" key="2">
    <source>
        <dbReference type="Pfam" id="PF06863"/>
    </source>
</evidence>
<keyword evidence="4" id="KW-1185">Reference proteome</keyword>
<dbReference type="Gene3D" id="2.60.40.1610">
    <property type="entry name" value="Domain of unknown function DUF1254"/>
    <property type="match status" value="1"/>
</dbReference>
<feature type="domain" description="DUF1214" evidence="1">
    <location>
        <begin position="345"/>
        <end position="453"/>
    </location>
</feature>
<dbReference type="InterPro" id="IPR037050">
    <property type="entry name" value="DUF1254_sf"/>
</dbReference>
<dbReference type="Pfam" id="PF06863">
    <property type="entry name" value="DUF1254"/>
    <property type="match status" value="1"/>
</dbReference>
<dbReference type="PROSITE" id="PS51257">
    <property type="entry name" value="PROKAR_LIPOPROTEIN"/>
    <property type="match status" value="1"/>
</dbReference>
<gene>
    <name evidence="3" type="ORF">NWE73_15640</name>
</gene>
<dbReference type="PANTHER" id="PTHR36509:SF2">
    <property type="entry name" value="BLL3101 PROTEIN"/>
    <property type="match status" value="1"/>
</dbReference>
<evidence type="ECO:0000259" key="1">
    <source>
        <dbReference type="Pfam" id="PF06742"/>
    </source>
</evidence>
<feature type="domain" description="DUF1254" evidence="2">
    <location>
        <begin position="74"/>
        <end position="203"/>
    </location>
</feature>
<protein>
    <submittedName>
        <fullName evidence="3">DUF1254 domain-containing protein</fullName>
    </submittedName>
</protein>
<sequence length="480" mass="53406">MKITLRVLTVNAVLFGALIGCSTTKEVTVSRITPQEAQTFAAEAFIYGYPLVLSGVTRDVETAAAYTTKSKAPINQLLHKRTFPDERFMEVVTPNADTLYSTAWLDVSEGPIVLTLPSSNRYYLAPILSAWTEVIASPGTRSSGNDRREFVITGPKWKGPLPTDMQEIKSPTNNLWLIGRIQTNGKKDYLTVHNIQDNWELTPLRFYGKSYLPPSNVEINPNVDTSTPPVDQVAKMDAKAFFSHMAEEMKHNPPVAADVPMVVKLQAMGLTPGEAFVYENLSPAMQQALDDGYAAGVKRLQTSIPSNASVNNGWMSLRTVGIYGDKYLDRAYVAMTGLGANTREDAVYFRAVTDATGDKFNGKNKYVLRFKKGQIPPVNGFWSLSMYNSKRFFVKNPIDRFAIGDRDRLNFNSDGSLDIYVQSQSPGKAKEANWLPAPAEDFNLVMRLYWPKQVVLDGTWKAPAVERTSEPGRLSKNVEF</sequence>
<comment type="caution">
    <text evidence="3">The sequence shown here is derived from an EMBL/GenBank/DDBJ whole genome shotgun (WGS) entry which is preliminary data.</text>
</comment>
<reference evidence="3" key="1">
    <citation type="submission" date="2022-08" db="EMBL/GenBank/DDBJ databases">
        <title>Novel Bdellovibrio Species Isolated from Svalbard: Designation Bdellovibrio svalbardensis.</title>
        <authorList>
            <person name="Mitchell R.J."/>
            <person name="Choi S.Y."/>
        </authorList>
    </citation>
    <scope>NUCLEOTIDE SEQUENCE</scope>
    <source>
        <strain evidence="3">PAP01</strain>
    </source>
</reference>